<feature type="compositionally biased region" description="Basic and acidic residues" evidence="1">
    <location>
        <begin position="195"/>
        <end position="208"/>
    </location>
</feature>
<dbReference type="AlphaFoldDB" id="A0A0G4GSX0"/>
<proteinExistence type="predicted"/>
<dbReference type="EMBL" id="CDMZ01001517">
    <property type="protein sequence ID" value="CEM33781.1"/>
    <property type="molecule type" value="Genomic_DNA"/>
</dbReference>
<gene>
    <name evidence="2" type="ORF">Cvel_23238</name>
</gene>
<feature type="compositionally biased region" description="Polar residues" evidence="1">
    <location>
        <begin position="209"/>
        <end position="223"/>
    </location>
</feature>
<feature type="compositionally biased region" description="Acidic residues" evidence="1">
    <location>
        <begin position="359"/>
        <end position="381"/>
    </location>
</feature>
<feature type="compositionally biased region" description="Low complexity" evidence="1">
    <location>
        <begin position="391"/>
        <end position="403"/>
    </location>
</feature>
<accession>A0A0G4GSX0</accession>
<feature type="region of interest" description="Disordered" evidence="1">
    <location>
        <begin position="189"/>
        <end position="308"/>
    </location>
</feature>
<organism evidence="2">
    <name type="scientific">Chromera velia CCMP2878</name>
    <dbReference type="NCBI Taxonomy" id="1169474"/>
    <lineage>
        <taxon>Eukaryota</taxon>
        <taxon>Sar</taxon>
        <taxon>Alveolata</taxon>
        <taxon>Colpodellida</taxon>
        <taxon>Chromeraceae</taxon>
        <taxon>Chromera</taxon>
    </lineage>
</organism>
<protein>
    <recommendedName>
        <fullName evidence="3">PIH1 N-terminal domain-containing protein</fullName>
    </recommendedName>
</protein>
<reference evidence="2" key="1">
    <citation type="submission" date="2014-11" db="EMBL/GenBank/DDBJ databases">
        <authorList>
            <person name="Otto D Thomas"/>
            <person name="Naeem Raeece"/>
        </authorList>
    </citation>
    <scope>NUCLEOTIDE SEQUENCE</scope>
</reference>
<evidence type="ECO:0000313" key="2">
    <source>
        <dbReference type="EMBL" id="CEM33781.1"/>
    </source>
</evidence>
<evidence type="ECO:0000256" key="1">
    <source>
        <dbReference type="SAM" id="MobiDB-lite"/>
    </source>
</evidence>
<sequence>MALDDDGWDPRVLRLRAKHMFDKELEGKWSIANNTLLVVPLQSCCAKATFTDRKGVPRYVYINLCFASELEEPTIPESKKDSPPVQLPLAFSKPRTLPKESCCVVVDCVTGAESLALVRKQWSVVCDALLDQIGMRPYLTFKSAEVLTDTESKGGPPLMFMAPHEKLQHSFVLRQLKALSEVRNEHLTSLLNCPPKRESRPSTEKSKEPTSAQPSKGLTSTASGCCHPSPMTGKGVKEVSDTHVPAPRLKKYAGTETGGTVTTECETVTARSASRGRERGPDTDLCSQAPPLDCQSRSATDDEGASGHQAVRIIEPKFWVSRLSSEIVTVDIELPKVSTCTHANLFSSEEELVFSLSDHEEEQEEEDDDEEEEEEEEEEGEESHSPHHLASRSSSPSSTPRSQSSDEEREEREQERGRKGRQRREGGASKGRGGKGKGRGGGGREKRFFSLRASLPVKVVPQVSPPAKFDRWFKVLTVKLQAQEVSLARPPPLSFSNC</sequence>
<dbReference type="VEuPathDB" id="CryptoDB:Cvel_23238"/>
<feature type="region of interest" description="Disordered" evidence="1">
    <location>
        <begin position="354"/>
        <end position="451"/>
    </location>
</feature>
<feature type="compositionally biased region" description="Low complexity" evidence="1">
    <location>
        <begin position="254"/>
        <end position="269"/>
    </location>
</feature>
<name>A0A0G4GSX0_9ALVE</name>
<feature type="compositionally biased region" description="Basic and acidic residues" evidence="1">
    <location>
        <begin position="411"/>
        <end position="427"/>
    </location>
</feature>
<evidence type="ECO:0008006" key="3">
    <source>
        <dbReference type="Google" id="ProtNLM"/>
    </source>
</evidence>